<dbReference type="AlphaFoldDB" id="A0A6G1Q5R0"/>
<sequence length="320" mass="36368">MSDNINTNQDIILCETCMKCEISMCVKHLEAHLTTPVLLQTHNLTEPMALCGTTKCHQHGKVLEYYCLDDMTCVCVSCAIEDQQRLHKMKTFSTAHKELMEKLNTEKQALLVKTNDKNVSLEKWEKREREKLGCSSMHLIESVTNLQDLSLTSVQSSVSARMVAIKTSQNSIQAAQKEKDTFRFLQMYSQVNQDVENAKAVDLRRGLEPGSDRDKLVQDIRRNGEKMVKQADQLWGSLLTLVDPENHQKPLTTGSNLIFDPQIFGPGMSLSKDYRKVFYSSWMGECSATLLISSTKPIPNSQRWLYVTNVTNVTKNLQRT</sequence>
<reference evidence="4 5" key="1">
    <citation type="submission" date="2019-02" db="EMBL/GenBank/DDBJ databases">
        <title>Opniocepnalus argus genome.</title>
        <authorList>
            <person name="Zhou C."/>
            <person name="Xiao S."/>
        </authorList>
    </citation>
    <scope>NUCLEOTIDE SEQUENCE [LARGE SCALE GENOMIC DNA]</scope>
    <source>
        <strain evidence="4">OARG1902GOOAL</strain>
        <tissue evidence="4">Muscle</tissue>
    </source>
</reference>
<proteinExistence type="predicted"/>
<accession>A0A6G1Q5R0</accession>
<keyword evidence="1" id="KW-0479">Metal-binding</keyword>
<keyword evidence="2" id="KW-0863">Zinc-finger</keyword>
<dbReference type="PANTHER" id="PTHR25465:SF14">
    <property type="entry name" value="E3 UBIQUITIN-PROTEIN LIGASE TRIM65"/>
    <property type="match status" value="1"/>
</dbReference>
<name>A0A6G1Q5R0_CHAAH</name>
<gene>
    <name evidence="4" type="ORF">EXN66_Car013523</name>
</gene>
<dbReference type="Proteomes" id="UP000503349">
    <property type="component" value="Chromosome 13"/>
</dbReference>
<keyword evidence="5" id="KW-1185">Reference proteome</keyword>
<evidence type="ECO:0000313" key="4">
    <source>
        <dbReference type="EMBL" id="KAF3697842.1"/>
    </source>
</evidence>
<keyword evidence="3" id="KW-0862">Zinc</keyword>
<reference evidence="5" key="2">
    <citation type="submission" date="2019-02" db="EMBL/GenBank/DDBJ databases">
        <title>Opniocepnalus argus Var Kimnra genome.</title>
        <authorList>
            <person name="Zhou C."/>
            <person name="Xiao S."/>
        </authorList>
    </citation>
    <scope>NUCLEOTIDE SEQUENCE [LARGE SCALE GENOMIC DNA]</scope>
</reference>
<dbReference type="PANTHER" id="PTHR25465">
    <property type="entry name" value="B-BOX DOMAIN CONTAINING"/>
    <property type="match status" value="1"/>
</dbReference>
<dbReference type="InterPro" id="IPR051051">
    <property type="entry name" value="E3_ubiq-ligase_TRIM/RNF"/>
</dbReference>
<dbReference type="GO" id="GO:0008270">
    <property type="term" value="F:zinc ion binding"/>
    <property type="evidence" value="ECO:0007669"/>
    <property type="project" value="UniProtKB-KW"/>
</dbReference>
<evidence type="ECO:0000313" key="5">
    <source>
        <dbReference type="Proteomes" id="UP000503349"/>
    </source>
</evidence>
<dbReference type="SUPFAM" id="SSF57845">
    <property type="entry name" value="B-box zinc-binding domain"/>
    <property type="match status" value="1"/>
</dbReference>
<evidence type="ECO:0000256" key="2">
    <source>
        <dbReference type="ARBA" id="ARBA00022771"/>
    </source>
</evidence>
<dbReference type="Gene3D" id="3.30.160.60">
    <property type="entry name" value="Classic Zinc Finger"/>
    <property type="match status" value="1"/>
</dbReference>
<evidence type="ECO:0000256" key="3">
    <source>
        <dbReference type="ARBA" id="ARBA00022833"/>
    </source>
</evidence>
<evidence type="ECO:0000256" key="1">
    <source>
        <dbReference type="ARBA" id="ARBA00022723"/>
    </source>
</evidence>
<protein>
    <submittedName>
        <fullName evidence="4">Tripartite motif-containing protein 29</fullName>
    </submittedName>
</protein>
<dbReference type="EMBL" id="CM015724">
    <property type="protein sequence ID" value="KAF3697842.1"/>
    <property type="molecule type" value="Genomic_DNA"/>
</dbReference>
<organism evidence="4 5">
    <name type="scientific">Channa argus</name>
    <name type="common">Northern snakehead</name>
    <name type="synonym">Ophicephalus argus</name>
    <dbReference type="NCBI Taxonomy" id="215402"/>
    <lineage>
        <taxon>Eukaryota</taxon>
        <taxon>Metazoa</taxon>
        <taxon>Chordata</taxon>
        <taxon>Craniata</taxon>
        <taxon>Vertebrata</taxon>
        <taxon>Euteleostomi</taxon>
        <taxon>Actinopterygii</taxon>
        <taxon>Neopterygii</taxon>
        <taxon>Teleostei</taxon>
        <taxon>Neoteleostei</taxon>
        <taxon>Acanthomorphata</taxon>
        <taxon>Anabantaria</taxon>
        <taxon>Anabantiformes</taxon>
        <taxon>Channoidei</taxon>
        <taxon>Channidae</taxon>
        <taxon>Channa</taxon>
    </lineage>
</organism>